<sequence length="309" mass="34274">MIDDWGVREHRDIYAEVLPTWGFPPPGSTIVPAHAKTNASAQVDRLLKASEAAEALAMMHSFAFGVRLNEGSSDWTMSCLPQYSDAPNQRRATTITIGRNEVFHVWMYLDTGRIGDWGMLVGERDDEDNFGELSTIIELEKTRHGLLAKGSGFDSFAEALGHQLIRKCAENVIQNRRKAGSKRQGEWHNPRLARLLELDTAGKSEEAEIIESDWDVPISYAMGSIASRRHQAAFRRNLLKNTVPVACAVCGIDVKEILEAAHLIPDSQGGRASADNAILLCANHHKSMDQKMFTWTAGAPQWKPGIKPF</sequence>
<protein>
    <recommendedName>
        <fullName evidence="1">HNH nuclease domain-containing protein</fullName>
    </recommendedName>
</protein>
<dbReference type="Gene3D" id="1.10.30.50">
    <property type="match status" value="1"/>
</dbReference>
<comment type="caution">
    <text evidence="2">The sequence shown here is derived from an EMBL/GenBank/DDBJ whole genome shotgun (WGS) entry which is preliminary data.</text>
</comment>
<dbReference type="CDD" id="cd00085">
    <property type="entry name" value="HNHc"/>
    <property type="match status" value="1"/>
</dbReference>
<dbReference type="Proteomes" id="UP000746595">
    <property type="component" value="Unassembled WGS sequence"/>
</dbReference>
<dbReference type="RefSeq" id="WP_168153332.1">
    <property type="nucleotide sequence ID" value="NZ_JAAWVT010000012.1"/>
</dbReference>
<dbReference type="InterPro" id="IPR003615">
    <property type="entry name" value="HNH_nuc"/>
</dbReference>
<dbReference type="EMBL" id="JAAWVT010000012">
    <property type="protein sequence ID" value="NKG22587.1"/>
    <property type="molecule type" value="Genomic_DNA"/>
</dbReference>
<name>A0ABX1G8L4_9MICC</name>
<evidence type="ECO:0000313" key="3">
    <source>
        <dbReference type="Proteomes" id="UP000746595"/>
    </source>
</evidence>
<dbReference type="SMART" id="SM00507">
    <property type="entry name" value="HNHc"/>
    <property type="match status" value="1"/>
</dbReference>
<evidence type="ECO:0000259" key="1">
    <source>
        <dbReference type="SMART" id="SM00507"/>
    </source>
</evidence>
<evidence type="ECO:0000313" key="2">
    <source>
        <dbReference type="EMBL" id="NKG22587.1"/>
    </source>
</evidence>
<accession>A0ABX1G8L4</accession>
<organism evidence="2 3">
    <name type="scientific">Paeniglutamicibacter terrestris</name>
    <dbReference type="NCBI Taxonomy" id="2723403"/>
    <lineage>
        <taxon>Bacteria</taxon>
        <taxon>Bacillati</taxon>
        <taxon>Actinomycetota</taxon>
        <taxon>Actinomycetes</taxon>
        <taxon>Micrococcales</taxon>
        <taxon>Micrococcaceae</taxon>
        <taxon>Paeniglutamicibacter</taxon>
    </lineage>
</organism>
<proteinExistence type="predicted"/>
<dbReference type="Pfam" id="PF13391">
    <property type="entry name" value="HNH_2"/>
    <property type="match status" value="1"/>
</dbReference>
<feature type="domain" description="HNH nuclease" evidence="1">
    <location>
        <begin position="233"/>
        <end position="286"/>
    </location>
</feature>
<gene>
    <name evidence="2" type="ORF">HED64_17955</name>
</gene>
<reference evidence="2 3" key="1">
    <citation type="submission" date="2020-04" db="EMBL/GenBank/DDBJ databases">
        <title>Paeniglutamicibacter sp. ANT13_2, a novel actinomycete isolated from sediment in Antarctica.</title>
        <authorList>
            <person name="Sakdapetsiri C."/>
            <person name="Pinyakong O."/>
        </authorList>
    </citation>
    <scope>NUCLEOTIDE SEQUENCE [LARGE SCALE GENOMIC DNA]</scope>
    <source>
        <strain evidence="2 3">ANT13_2</strain>
    </source>
</reference>
<keyword evidence="3" id="KW-1185">Reference proteome</keyword>